<feature type="compositionally biased region" description="Polar residues" evidence="1">
    <location>
        <begin position="157"/>
        <end position="171"/>
    </location>
</feature>
<sequence>MGLGCNSSGSKWQGCTSRDATAAILNARSSTASASSVGCSDKCQCTGCANTFGVKGAAQPHSDSPEGTSGGSGETLARWNGSSANINDDMASQSTEASISMDDIHIPSELSDMDVDLGPPNQALGDGGLEDIIFNHSDFQHNVDPQTHEGFAKQGDGSLSNDANSLLQQGP</sequence>
<reference evidence="2" key="2">
    <citation type="submission" date="2018-03" db="EMBL/GenBank/DDBJ databases">
        <title>The Triticum urartu genome reveals the dynamic nature of wheat genome evolution.</title>
        <authorList>
            <person name="Ling H."/>
            <person name="Ma B."/>
            <person name="Shi X."/>
            <person name="Liu H."/>
            <person name="Dong L."/>
            <person name="Sun H."/>
            <person name="Cao Y."/>
            <person name="Gao Q."/>
            <person name="Zheng S."/>
            <person name="Li Y."/>
            <person name="Yu Y."/>
            <person name="Du H."/>
            <person name="Qi M."/>
            <person name="Li Y."/>
            <person name="Yu H."/>
            <person name="Cui Y."/>
            <person name="Wang N."/>
            <person name="Chen C."/>
            <person name="Wu H."/>
            <person name="Zhao Y."/>
            <person name="Zhang J."/>
            <person name="Li Y."/>
            <person name="Zhou W."/>
            <person name="Zhang B."/>
            <person name="Hu W."/>
            <person name="Eijk M."/>
            <person name="Tang J."/>
            <person name="Witsenboer H."/>
            <person name="Zhao S."/>
            <person name="Li Z."/>
            <person name="Zhang A."/>
            <person name="Wang D."/>
            <person name="Liang C."/>
        </authorList>
    </citation>
    <scope>NUCLEOTIDE SEQUENCE [LARGE SCALE GENOMIC DNA]</scope>
    <source>
        <strain evidence="2">cv. G1812</strain>
    </source>
</reference>
<feature type="region of interest" description="Disordered" evidence="1">
    <location>
        <begin position="110"/>
        <end position="129"/>
    </location>
</feature>
<accession>A0A8R7PS90</accession>
<feature type="region of interest" description="Disordered" evidence="1">
    <location>
        <begin position="140"/>
        <end position="171"/>
    </location>
</feature>
<dbReference type="Gramene" id="TuG1812G0300002335.01.T02">
    <property type="protein sequence ID" value="TuG1812G0300002335.01.T02"/>
    <property type="gene ID" value="TuG1812G0300002335.01"/>
</dbReference>
<reference evidence="3" key="1">
    <citation type="journal article" date="2013" name="Nature">
        <title>Draft genome of the wheat A-genome progenitor Triticum urartu.</title>
        <authorList>
            <person name="Ling H.Q."/>
            <person name="Zhao S."/>
            <person name="Liu D."/>
            <person name="Wang J."/>
            <person name="Sun H."/>
            <person name="Zhang C."/>
            <person name="Fan H."/>
            <person name="Li D."/>
            <person name="Dong L."/>
            <person name="Tao Y."/>
            <person name="Gao C."/>
            <person name="Wu H."/>
            <person name="Li Y."/>
            <person name="Cui Y."/>
            <person name="Guo X."/>
            <person name="Zheng S."/>
            <person name="Wang B."/>
            <person name="Yu K."/>
            <person name="Liang Q."/>
            <person name="Yang W."/>
            <person name="Lou X."/>
            <person name="Chen J."/>
            <person name="Feng M."/>
            <person name="Jian J."/>
            <person name="Zhang X."/>
            <person name="Luo G."/>
            <person name="Jiang Y."/>
            <person name="Liu J."/>
            <person name="Wang Z."/>
            <person name="Sha Y."/>
            <person name="Zhang B."/>
            <person name="Wu H."/>
            <person name="Tang D."/>
            <person name="Shen Q."/>
            <person name="Xue P."/>
            <person name="Zou S."/>
            <person name="Wang X."/>
            <person name="Liu X."/>
            <person name="Wang F."/>
            <person name="Yang Y."/>
            <person name="An X."/>
            <person name="Dong Z."/>
            <person name="Zhang K."/>
            <person name="Zhang X."/>
            <person name="Luo M.C."/>
            <person name="Dvorak J."/>
            <person name="Tong Y."/>
            <person name="Wang J."/>
            <person name="Yang H."/>
            <person name="Li Z."/>
            <person name="Wang D."/>
            <person name="Zhang A."/>
            <person name="Wang J."/>
        </authorList>
    </citation>
    <scope>NUCLEOTIDE SEQUENCE</scope>
    <source>
        <strain evidence="3">cv. G1812</strain>
    </source>
</reference>
<evidence type="ECO:0000313" key="3">
    <source>
        <dbReference type="Proteomes" id="UP000015106"/>
    </source>
</evidence>
<proteinExistence type="predicted"/>
<organism evidence="2 3">
    <name type="scientific">Triticum urartu</name>
    <name type="common">Red wild einkorn</name>
    <name type="synonym">Crithodium urartu</name>
    <dbReference type="NCBI Taxonomy" id="4572"/>
    <lineage>
        <taxon>Eukaryota</taxon>
        <taxon>Viridiplantae</taxon>
        <taxon>Streptophyta</taxon>
        <taxon>Embryophyta</taxon>
        <taxon>Tracheophyta</taxon>
        <taxon>Spermatophyta</taxon>
        <taxon>Magnoliopsida</taxon>
        <taxon>Liliopsida</taxon>
        <taxon>Poales</taxon>
        <taxon>Poaceae</taxon>
        <taxon>BOP clade</taxon>
        <taxon>Pooideae</taxon>
        <taxon>Triticodae</taxon>
        <taxon>Triticeae</taxon>
        <taxon>Triticinae</taxon>
        <taxon>Triticum</taxon>
    </lineage>
</organism>
<keyword evidence="3" id="KW-1185">Reference proteome</keyword>
<feature type="compositionally biased region" description="Basic and acidic residues" evidence="1">
    <location>
        <begin position="140"/>
        <end position="151"/>
    </location>
</feature>
<reference evidence="2" key="3">
    <citation type="submission" date="2022-06" db="UniProtKB">
        <authorList>
            <consortium name="EnsemblPlants"/>
        </authorList>
    </citation>
    <scope>IDENTIFICATION</scope>
</reference>
<evidence type="ECO:0000256" key="1">
    <source>
        <dbReference type="SAM" id="MobiDB-lite"/>
    </source>
</evidence>
<evidence type="ECO:0000313" key="2">
    <source>
        <dbReference type="EnsemblPlants" id="TuG1812G0300002335.01.T02"/>
    </source>
</evidence>
<name>A0A8R7PS90_TRIUA</name>
<dbReference type="EnsemblPlants" id="TuG1812G0300002335.01.T02">
    <property type="protein sequence ID" value="TuG1812G0300002335.01.T02"/>
    <property type="gene ID" value="TuG1812G0300002335.01"/>
</dbReference>
<feature type="region of interest" description="Disordered" evidence="1">
    <location>
        <begin position="54"/>
        <end position="88"/>
    </location>
</feature>
<protein>
    <submittedName>
        <fullName evidence="2">Uncharacterized protein</fullName>
    </submittedName>
</protein>
<dbReference type="Proteomes" id="UP000015106">
    <property type="component" value="Chromosome 3"/>
</dbReference>
<dbReference type="AlphaFoldDB" id="A0A8R7PS90"/>